<dbReference type="Pfam" id="PF14008">
    <property type="entry name" value="Metallophos_C"/>
    <property type="match status" value="1"/>
</dbReference>
<keyword evidence="9" id="KW-1185">Reference proteome</keyword>
<evidence type="ECO:0000256" key="1">
    <source>
        <dbReference type="ARBA" id="ARBA00008723"/>
    </source>
</evidence>
<comment type="similarity">
    <text evidence="1 5">Belongs to the metallophosphoesterase superfamily. Purple acid phosphatase family.</text>
</comment>
<dbReference type="OrthoDB" id="407721at2759"/>
<feature type="domain" description="Calcineurin-like phosphoesterase" evidence="6">
    <location>
        <begin position="240"/>
        <end position="463"/>
    </location>
</feature>
<evidence type="ECO:0000256" key="5">
    <source>
        <dbReference type="RuleBase" id="RU361203"/>
    </source>
</evidence>
<keyword evidence="4" id="KW-0325">Glycoprotein</keyword>
<gene>
    <name evidence="8" type="ORF">HYH03_015496</name>
</gene>
<name>A0A836BR44_9CHLO</name>
<proteinExistence type="inferred from homology"/>
<comment type="catalytic activity">
    <reaction evidence="5">
        <text>a phosphate monoester + H2O = an alcohol + phosphate</text>
        <dbReference type="Rhea" id="RHEA:15017"/>
        <dbReference type="ChEBI" id="CHEBI:15377"/>
        <dbReference type="ChEBI" id="CHEBI:30879"/>
        <dbReference type="ChEBI" id="CHEBI:43474"/>
        <dbReference type="ChEBI" id="CHEBI:67140"/>
        <dbReference type="EC" id="3.1.3.2"/>
    </reaction>
</comment>
<evidence type="ECO:0000256" key="3">
    <source>
        <dbReference type="ARBA" id="ARBA00022801"/>
    </source>
</evidence>
<accession>A0A836BR44</accession>
<evidence type="ECO:0000256" key="2">
    <source>
        <dbReference type="ARBA" id="ARBA00022729"/>
    </source>
</evidence>
<dbReference type="GO" id="GO:0046872">
    <property type="term" value="F:metal ion binding"/>
    <property type="evidence" value="ECO:0007669"/>
    <property type="project" value="InterPro"/>
</dbReference>
<evidence type="ECO:0000259" key="7">
    <source>
        <dbReference type="Pfam" id="PF14008"/>
    </source>
</evidence>
<comment type="caution">
    <text evidence="8">The sequence shown here is derived from an EMBL/GenBank/DDBJ whole genome shotgun (WGS) entry which is preliminary data.</text>
</comment>
<dbReference type="CDD" id="cd00839">
    <property type="entry name" value="MPP_PAPs"/>
    <property type="match status" value="1"/>
</dbReference>
<dbReference type="InterPro" id="IPR039331">
    <property type="entry name" value="PAPs-like"/>
</dbReference>
<sequence length="646" mass="70911">MAKLTLAVIAAAVLLCSVAAQFPVGTDDDAWLLPDYRRNLIAEAGAAAFQHTSVPCDPDVVGSVAACFNQAIPAIGNIDYKFGAPEVAYPSDGAPWGVHLTGPYPDGRSYLVSWYTGAPTVGSDLTQPDTSSLMAYAAVKADALSTSSAMMGRRMPPPRGHRPPAMWTSRTFTGSVITYLRQYIDANANASYLSPHINHVVLKDLAPSTSYTYQLSDASGKLVGSYKFKTLPLSKDVYPLRVGLIADIGQTVNSSDTRDHLMANMPQVVIMVGDNTYADNYGAQSPDLKNGKGTNQQRWDTYSQLWQPLYSTVPILNCAANHELEMSGIAAVINYTTTSFSFPSNYPFQSYSARFPVPGTTKNFGDITSNLYYSTVIAGRIKLITLNNYVPFHPGTPQYMWAMKEFAAVDRTQTPWLFVQFHAPPYHTYFVHYKEMECFMSIWEDVFYQYGVDLVLNGHVHAYERTHPMYKYKLDNCGPIYITIGDGGNVEGPYRNFVDDVNPATNKTYCEALNYGGLNAVQMLANNTSGWGPSYQLQAHPPNCTTLSFQPASGVSGGAPLVMPPGMMPPAGFCQSSQPVWSAYRDPSFGHGILDLLSDTTARFRWFKNLEGNKVAMDDVTLERLSVCPNRPGAQMPGSRRMRSSA</sequence>
<dbReference type="SUPFAM" id="SSF49363">
    <property type="entry name" value="Purple acid phosphatase, N-terminal domain"/>
    <property type="match status" value="1"/>
</dbReference>
<dbReference type="InterPro" id="IPR025733">
    <property type="entry name" value="PAPs_C"/>
</dbReference>
<feature type="chain" id="PRO_5033102796" description="Purple acid phosphatase" evidence="5">
    <location>
        <begin position="21"/>
        <end position="646"/>
    </location>
</feature>
<organism evidence="8 9">
    <name type="scientific">Edaphochlamys debaryana</name>
    <dbReference type="NCBI Taxonomy" id="47281"/>
    <lineage>
        <taxon>Eukaryota</taxon>
        <taxon>Viridiplantae</taxon>
        <taxon>Chlorophyta</taxon>
        <taxon>core chlorophytes</taxon>
        <taxon>Chlorophyceae</taxon>
        <taxon>CS clade</taxon>
        <taxon>Chlamydomonadales</taxon>
        <taxon>Chlamydomonadales incertae sedis</taxon>
        <taxon>Edaphochlamys</taxon>
    </lineage>
</organism>
<dbReference type="GO" id="GO:0003993">
    <property type="term" value="F:acid phosphatase activity"/>
    <property type="evidence" value="ECO:0007669"/>
    <property type="project" value="UniProtKB-EC"/>
</dbReference>
<dbReference type="EC" id="3.1.3.2" evidence="5"/>
<evidence type="ECO:0000313" key="8">
    <source>
        <dbReference type="EMBL" id="KAG2485785.1"/>
    </source>
</evidence>
<evidence type="ECO:0000313" key="9">
    <source>
        <dbReference type="Proteomes" id="UP000612055"/>
    </source>
</evidence>
<evidence type="ECO:0000256" key="4">
    <source>
        <dbReference type="ARBA" id="ARBA00023180"/>
    </source>
</evidence>
<dbReference type="AlphaFoldDB" id="A0A836BR44"/>
<feature type="domain" description="Purple acid phosphatase C-terminal" evidence="7">
    <location>
        <begin position="573"/>
        <end position="615"/>
    </location>
</feature>
<reference evidence="8" key="1">
    <citation type="journal article" date="2020" name="bioRxiv">
        <title>Comparative genomics of Chlamydomonas.</title>
        <authorList>
            <person name="Craig R.J."/>
            <person name="Hasan A.R."/>
            <person name="Ness R.W."/>
            <person name="Keightley P.D."/>
        </authorList>
    </citation>
    <scope>NUCLEOTIDE SEQUENCE</scope>
    <source>
        <strain evidence="8">CCAP 11/70</strain>
    </source>
</reference>
<keyword evidence="3 5" id="KW-0378">Hydrolase</keyword>
<dbReference type="Pfam" id="PF00149">
    <property type="entry name" value="Metallophos"/>
    <property type="match status" value="1"/>
</dbReference>
<dbReference type="PANTHER" id="PTHR22953:SF153">
    <property type="entry name" value="PURPLE ACID PHOSPHATASE"/>
    <property type="match status" value="1"/>
</dbReference>
<protein>
    <recommendedName>
        <fullName evidence="5">Purple acid phosphatase</fullName>
        <ecNumber evidence="5">3.1.3.2</ecNumber>
    </recommendedName>
</protein>
<dbReference type="InterPro" id="IPR004843">
    <property type="entry name" value="Calcineurin-like_PHP"/>
</dbReference>
<dbReference type="Gene3D" id="2.60.40.380">
    <property type="entry name" value="Purple acid phosphatase-like, N-terminal"/>
    <property type="match status" value="1"/>
</dbReference>
<dbReference type="InterPro" id="IPR029052">
    <property type="entry name" value="Metallo-depent_PP-like"/>
</dbReference>
<dbReference type="InterPro" id="IPR041792">
    <property type="entry name" value="MPP_PAP"/>
</dbReference>
<dbReference type="PANTHER" id="PTHR22953">
    <property type="entry name" value="ACID PHOSPHATASE RELATED"/>
    <property type="match status" value="1"/>
</dbReference>
<feature type="signal peptide" evidence="5">
    <location>
        <begin position="1"/>
        <end position="20"/>
    </location>
</feature>
<dbReference type="Gene3D" id="3.60.21.10">
    <property type="match status" value="2"/>
</dbReference>
<dbReference type="EMBL" id="JAEHOE010000122">
    <property type="protein sequence ID" value="KAG2485785.1"/>
    <property type="molecule type" value="Genomic_DNA"/>
</dbReference>
<evidence type="ECO:0000259" key="6">
    <source>
        <dbReference type="Pfam" id="PF00149"/>
    </source>
</evidence>
<dbReference type="SUPFAM" id="SSF56300">
    <property type="entry name" value="Metallo-dependent phosphatases"/>
    <property type="match status" value="1"/>
</dbReference>
<dbReference type="Proteomes" id="UP000612055">
    <property type="component" value="Unassembled WGS sequence"/>
</dbReference>
<dbReference type="InterPro" id="IPR008963">
    <property type="entry name" value="Purple_acid_Pase-like_N"/>
</dbReference>
<keyword evidence="2 5" id="KW-0732">Signal</keyword>